<organism evidence="1">
    <name type="scientific">bioreactor metagenome</name>
    <dbReference type="NCBI Taxonomy" id="1076179"/>
    <lineage>
        <taxon>unclassified sequences</taxon>
        <taxon>metagenomes</taxon>
        <taxon>ecological metagenomes</taxon>
    </lineage>
</organism>
<gene>
    <name evidence="1" type="ORF">SDC9_138237</name>
</gene>
<accession>A0A645DP99</accession>
<evidence type="ECO:0000313" key="1">
    <source>
        <dbReference type="EMBL" id="MPM91111.1"/>
    </source>
</evidence>
<reference evidence="1" key="1">
    <citation type="submission" date="2019-08" db="EMBL/GenBank/DDBJ databases">
        <authorList>
            <person name="Kucharzyk K."/>
            <person name="Murdoch R.W."/>
            <person name="Higgins S."/>
            <person name="Loffler F."/>
        </authorList>
    </citation>
    <scope>NUCLEOTIDE SEQUENCE</scope>
</reference>
<sequence length="109" mass="13274">MEGNFDNRYSTKSFLDIRKRYPYKIIQLYCYCEAHILYERFINRNNSGERHIGHIRPIESFEEYNKNINNREFKLNIQNSITIDIDTTNFNVVDFEEIYKTVEKSLTLY</sequence>
<dbReference type="InterPro" id="IPR027417">
    <property type="entry name" value="P-loop_NTPase"/>
</dbReference>
<protein>
    <submittedName>
        <fullName evidence="1">Uncharacterized protein</fullName>
    </submittedName>
</protein>
<dbReference type="EMBL" id="VSSQ01038225">
    <property type="protein sequence ID" value="MPM91111.1"/>
    <property type="molecule type" value="Genomic_DNA"/>
</dbReference>
<dbReference type="AlphaFoldDB" id="A0A645DP99"/>
<proteinExistence type="predicted"/>
<dbReference type="Gene3D" id="3.40.50.300">
    <property type="entry name" value="P-loop containing nucleotide triphosphate hydrolases"/>
    <property type="match status" value="1"/>
</dbReference>
<comment type="caution">
    <text evidence="1">The sequence shown here is derived from an EMBL/GenBank/DDBJ whole genome shotgun (WGS) entry which is preliminary data.</text>
</comment>
<name>A0A645DP99_9ZZZZ</name>